<gene>
    <name evidence="6" type="ORF">OEV98_05150</name>
</gene>
<proteinExistence type="predicted"/>
<protein>
    <submittedName>
        <fullName evidence="6">Formate/nitrite transporter family protein</fullName>
    </submittedName>
</protein>
<keyword evidence="2 5" id="KW-0812">Transmembrane</keyword>
<evidence type="ECO:0000256" key="5">
    <source>
        <dbReference type="SAM" id="Phobius"/>
    </source>
</evidence>
<evidence type="ECO:0000256" key="4">
    <source>
        <dbReference type="ARBA" id="ARBA00023136"/>
    </source>
</evidence>
<dbReference type="PANTHER" id="PTHR30520:SF8">
    <property type="entry name" value="NITRITE TRANSPORTER NIRC"/>
    <property type="match status" value="1"/>
</dbReference>
<evidence type="ECO:0000256" key="1">
    <source>
        <dbReference type="ARBA" id="ARBA00004141"/>
    </source>
</evidence>
<comment type="caution">
    <text evidence="6">The sequence shown here is derived from an EMBL/GenBank/DDBJ whole genome shotgun (WGS) entry which is preliminary data.</text>
</comment>
<evidence type="ECO:0000313" key="7">
    <source>
        <dbReference type="Proteomes" id="UP001209318"/>
    </source>
</evidence>
<name>A0AAE3IQX2_9BACI</name>
<dbReference type="AlphaFoldDB" id="A0AAE3IQX2"/>
<feature type="transmembrane region" description="Helical" evidence="5">
    <location>
        <begin position="233"/>
        <end position="252"/>
    </location>
</feature>
<dbReference type="GO" id="GO:0005886">
    <property type="term" value="C:plasma membrane"/>
    <property type="evidence" value="ECO:0007669"/>
    <property type="project" value="TreeGrafter"/>
</dbReference>
<dbReference type="GO" id="GO:0015499">
    <property type="term" value="F:formate transmembrane transporter activity"/>
    <property type="evidence" value="ECO:0007669"/>
    <property type="project" value="TreeGrafter"/>
</dbReference>
<dbReference type="InterPro" id="IPR023271">
    <property type="entry name" value="Aquaporin-like"/>
</dbReference>
<keyword evidence="4 5" id="KW-0472">Membrane</keyword>
<dbReference type="Gene3D" id="1.20.1080.10">
    <property type="entry name" value="Glycerol uptake facilitator protein"/>
    <property type="match status" value="1"/>
</dbReference>
<sequence>MPKSPLDSAIDIAVKKDVLLKNKPLQFLVKAALAGVYIGFAVVFSFTVGEYFRSAGSPAISFMAGVAFSLALILIVIGNGELFTGNTMYFTMSTLKRKTTINGLVQNWIATYIGNLIGVVFFVYLVIQSGVFSQIGLDYYLLTTAVKKVDHSTTELFFRGILCNWLICLAIWIPMQTKDYIAKVILIMFIVTAFFVSGFEHSIANMAIFSFALSLPHAAEVTLLNTLHNLIPVTLGNVVGGGFFVGAVYVYINREVKSISDNEKQNEVVNMKQSI</sequence>
<keyword evidence="7" id="KW-1185">Reference proteome</keyword>
<feature type="transmembrane region" description="Helical" evidence="5">
    <location>
        <begin position="185"/>
        <end position="213"/>
    </location>
</feature>
<evidence type="ECO:0000256" key="2">
    <source>
        <dbReference type="ARBA" id="ARBA00022692"/>
    </source>
</evidence>
<reference evidence="6" key="1">
    <citation type="submission" date="2022-10" db="EMBL/GenBank/DDBJ databases">
        <title>Description of Fervidibacillus gen. nov. in the family Fervidibacillaceae fam. nov. with two species, Fervidibacillus albus sp. nov., and Fervidibacillus halotolerans sp. nov., isolated from tidal flat sediments.</title>
        <authorList>
            <person name="Kwon K.K."/>
            <person name="Yang S.-H."/>
        </authorList>
    </citation>
    <scope>NUCLEOTIDE SEQUENCE</scope>
    <source>
        <strain evidence="6">JCM 19140</strain>
    </source>
</reference>
<dbReference type="RefSeq" id="WP_263072145.1">
    <property type="nucleotide sequence ID" value="NZ_JAOUSF010000002.1"/>
</dbReference>
<dbReference type="InterPro" id="IPR000292">
    <property type="entry name" value="For/NO2_transpt"/>
</dbReference>
<keyword evidence="3 5" id="KW-1133">Transmembrane helix</keyword>
<accession>A0AAE3IQX2</accession>
<feature type="transmembrane region" description="Helical" evidence="5">
    <location>
        <begin position="60"/>
        <end position="83"/>
    </location>
</feature>
<dbReference type="Pfam" id="PF01226">
    <property type="entry name" value="Form_Nir_trans"/>
    <property type="match status" value="1"/>
</dbReference>
<feature type="transmembrane region" description="Helical" evidence="5">
    <location>
        <begin position="104"/>
        <end position="127"/>
    </location>
</feature>
<feature type="transmembrane region" description="Helical" evidence="5">
    <location>
        <begin position="27"/>
        <end position="48"/>
    </location>
</feature>
<dbReference type="PANTHER" id="PTHR30520">
    <property type="entry name" value="FORMATE TRANSPORTER-RELATED"/>
    <property type="match status" value="1"/>
</dbReference>
<evidence type="ECO:0000256" key="3">
    <source>
        <dbReference type="ARBA" id="ARBA00022989"/>
    </source>
</evidence>
<organism evidence="6 7">
    <name type="scientific">Perspicuibacillus lycopersici</name>
    <dbReference type="NCBI Taxonomy" id="1325689"/>
    <lineage>
        <taxon>Bacteria</taxon>
        <taxon>Bacillati</taxon>
        <taxon>Bacillota</taxon>
        <taxon>Bacilli</taxon>
        <taxon>Bacillales</taxon>
        <taxon>Bacillaceae</taxon>
        <taxon>Perspicuibacillus</taxon>
    </lineage>
</organism>
<comment type="subcellular location">
    <subcellularLocation>
        <location evidence="1">Membrane</location>
        <topology evidence="1">Multi-pass membrane protein</topology>
    </subcellularLocation>
</comment>
<feature type="transmembrane region" description="Helical" evidence="5">
    <location>
        <begin position="156"/>
        <end position="173"/>
    </location>
</feature>
<evidence type="ECO:0000313" key="6">
    <source>
        <dbReference type="EMBL" id="MCU9612935.1"/>
    </source>
</evidence>
<dbReference type="EMBL" id="JAOUSF010000002">
    <property type="protein sequence ID" value="MCU9612935.1"/>
    <property type="molecule type" value="Genomic_DNA"/>
</dbReference>
<dbReference type="Proteomes" id="UP001209318">
    <property type="component" value="Unassembled WGS sequence"/>
</dbReference>